<dbReference type="InterPro" id="IPR009057">
    <property type="entry name" value="Homeodomain-like_sf"/>
</dbReference>
<dbReference type="InterPro" id="IPR036388">
    <property type="entry name" value="WH-like_DNA-bd_sf"/>
</dbReference>
<proteinExistence type="predicted"/>
<gene>
    <name evidence="9" type="ORF">ANCCAN_25792</name>
</gene>
<keyword evidence="10" id="KW-1185">Reference proteome</keyword>
<dbReference type="InterPro" id="IPR043565">
    <property type="entry name" value="PAX_fam"/>
</dbReference>
<organism evidence="9 10">
    <name type="scientific">Ancylostoma caninum</name>
    <name type="common">Dog hookworm</name>
    <dbReference type="NCBI Taxonomy" id="29170"/>
    <lineage>
        <taxon>Eukaryota</taxon>
        <taxon>Metazoa</taxon>
        <taxon>Ecdysozoa</taxon>
        <taxon>Nematoda</taxon>
        <taxon>Chromadorea</taxon>
        <taxon>Rhabditida</taxon>
        <taxon>Rhabditina</taxon>
        <taxon>Rhabditomorpha</taxon>
        <taxon>Strongyloidea</taxon>
        <taxon>Ancylostomatidae</taxon>
        <taxon>Ancylostomatinae</taxon>
        <taxon>Ancylostoma</taxon>
    </lineage>
</organism>
<reference evidence="9 10" key="1">
    <citation type="submission" date="2014-10" db="EMBL/GenBank/DDBJ databases">
        <title>Draft genome of the hookworm Ancylostoma caninum.</title>
        <authorList>
            <person name="Mitreva M."/>
        </authorList>
    </citation>
    <scope>NUCLEOTIDE SEQUENCE [LARGE SCALE GENOMIC DNA]</scope>
    <source>
        <strain evidence="9 10">Baltimore</strain>
    </source>
</reference>
<evidence type="ECO:0000313" key="9">
    <source>
        <dbReference type="EMBL" id="RCN28465.1"/>
    </source>
</evidence>
<keyword evidence="2" id="KW-0217">Developmental protein</keyword>
<comment type="caution">
    <text evidence="9">The sequence shown here is derived from an EMBL/GenBank/DDBJ whole genome shotgun (WGS) entry which is preliminary data.</text>
</comment>
<dbReference type="Pfam" id="PF00292">
    <property type="entry name" value="PAX"/>
    <property type="match status" value="1"/>
</dbReference>
<evidence type="ECO:0000256" key="3">
    <source>
        <dbReference type="ARBA" id="ARBA00022724"/>
    </source>
</evidence>
<dbReference type="GO" id="GO:0005634">
    <property type="term" value="C:nucleus"/>
    <property type="evidence" value="ECO:0007669"/>
    <property type="project" value="UniProtKB-SubCell"/>
</dbReference>
<comment type="subcellular location">
    <subcellularLocation>
        <location evidence="1">Nucleus</location>
    </subcellularLocation>
</comment>
<keyword evidence="6" id="KW-0804">Transcription</keyword>
<keyword evidence="3" id="KW-0563">Paired box</keyword>
<sequence>LVTFVCDAPPSIVSRHPTTVAGLALSTVAPRLFAFLSEILYHLQESCLKLRFSLLMQKINRAMPDDVTHQKPGGAGTKPKVATPQVVAKIEQYKRDNPTIFAWEIRERLISEG</sequence>
<feature type="domain" description="Paired" evidence="8">
    <location>
        <begin position="8"/>
        <end position="113"/>
    </location>
</feature>
<evidence type="ECO:0000256" key="6">
    <source>
        <dbReference type="ARBA" id="ARBA00023163"/>
    </source>
</evidence>
<evidence type="ECO:0000256" key="7">
    <source>
        <dbReference type="ARBA" id="ARBA00023242"/>
    </source>
</evidence>
<dbReference type="PANTHER" id="PTHR45636">
    <property type="entry name" value="PAIRED BOX PROTEIN PAX-6-RELATED-RELATED"/>
    <property type="match status" value="1"/>
</dbReference>
<dbReference type="PROSITE" id="PS51057">
    <property type="entry name" value="PAIRED_2"/>
    <property type="match status" value="1"/>
</dbReference>
<keyword evidence="7" id="KW-0539">Nucleus</keyword>
<dbReference type="AlphaFoldDB" id="A0A368FCB5"/>
<evidence type="ECO:0000256" key="5">
    <source>
        <dbReference type="ARBA" id="ARBA00023125"/>
    </source>
</evidence>
<dbReference type="OrthoDB" id="3225452at2759"/>
<evidence type="ECO:0000256" key="1">
    <source>
        <dbReference type="ARBA" id="ARBA00004123"/>
    </source>
</evidence>
<protein>
    <recommendedName>
        <fullName evidence="8">Paired domain-containing protein</fullName>
    </recommendedName>
</protein>
<evidence type="ECO:0000256" key="4">
    <source>
        <dbReference type="ARBA" id="ARBA00023015"/>
    </source>
</evidence>
<dbReference type="SUPFAM" id="SSF46689">
    <property type="entry name" value="Homeodomain-like"/>
    <property type="match status" value="1"/>
</dbReference>
<dbReference type="PANTHER" id="PTHR45636:SF46">
    <property type="entry name" value="HOMEOBOX DOMAIN-CONTAINING PROTEIN"/>
    <property type="match status" value="1"/>
</dbReference>
<name>A0A368FCB5_ANCCA</name>
<dbReference type="Gene3D" id="1.10.10.10">
    <property type="entry name" value="Winged helix-like DNA-binding domain superfamily/Winged helix DNA-binding domain"/>
    <property type="match status" value="1"/>
</dbReference>
<dbReference type="STRING" id="29170.A0A368FCB5"/>
<evidence type="ECO:0000259" key="8">
    <source>
        <dbReference type="PROSITE" id="PS51057"/>
    </source>
</evidence>
<dbReference type="GO" id="GO:0000978">
    <property type="term" value="F:RNA polymerase II cis-regulatory region sequence-specific DNA binding"/>
    <property type="evidence" value="ECO:0007669"/>
    <property type="project" value="TreeGrafter"/>
</dbReference>
<accession>A0A368FCB5</accession>
<evidence type="ECO:0000313" key="10">
    <source>
        <dbReference type="Proteomes" id="UP000252519"/>
    </source>
</evidence>
<dbReference type="GO" id="GO:0000981">
    <property type="term" value="F:DNA-binding transcription factor activity, RNA polymerase II-specific"/>
    <property type="evidence" value="ECO:0007669"/>
    <property type="project" value="TreeGrafter"/>
</dbReference>
<dbReference type="InterPro" id="IPR001523">
    <property type="entry name" value="Paired_dom"/>
</dbReference>
<dbReference type="Proteomes" id="UP000252519">
    <property type="component" value="Unassembled WGS sequence"/>
</dbReference>
<keyword evidence="4" id="KW-0805">Transcription regulation</keyword>
<feature type="non-terminal residue" evidence="9">
    <location>
        <position position="1"/>
    </location>
</feature>
<keyword evidence="5" id="KW-0238">DNA-binding</keyword>
<dbReference type="EMBL" id="JOJR01002600">
    <property type="protein sequence ID" value="RCN28465.1"/>
    <property type="molecule type" value="Genomic_DNA"/>
</dbReference>
<evidence type="ECO:0000256" key="2">
    <source>
        <dbReference type="ARBA" id="ARBA00022473"/>
    </source>
</evidence>